<dbReference type="Proteomes" id="UP000026961">
    <property type="component" value="Chromosome 5"/>
</dbReference>
<dbReference type="Gramene" id="OGLUM05G24060.1">
    <property type="protein sequence ID" value="OGLUM05G24060.1"/>
    <property type="gene ID" value="OGLUM05G24060"/>
</dbReference>
<reference evidence="1" key="1">
    <citation type="submission" date="2015-04" db="UniProtKB">
        <authorList>
            <consortium name="EnsemblPlants"/>
        </authorList>
    </citation>
    <scope>IDENTIFICATION</scope>
</reference>
<protein>
    <submittedName>
        <fullName evidence="1">Uncharacterized protein</fullName>
    </submittedName>
</protein>
<accession>A0A0E0A1L9</accession>
<proteinExistence type="predicted"/>
<sequence length="104" mass="12080">MYYVVRRPQPHHQLQFRLIAACADLTTLLAAPDMCKEQSGCVFEQFGRMEFFCCCIKNAREMRLELQVSIRQGNIRISDPHPLGGCLKIERNSWGLNLARQFTY</sequence>
<keyword evidence="2" id="KW-1185">Reference proteome</keyword>
<evidence type="ECO:0000313" key="2">
    <source>
        <dbReference type="Proteomes" id="UP000026961"/>
    </source>
</evidence>
<evidence type="ECO:0000313" key="1">
    <source>
        <dbReference type="EnsemblPlants" id="OGLUM05G24060.1"/>
    </source>
</evidence>
<organism evidence="1">
    <name type="scientific">Oryza glumipatula</name>
    <dbReference type="NCBI Taxonomy" id="40148"/>
    <lineage>
        <taxon>Eukaryota</taxon>
        <taxon>Viridiplantae</taxon>
        <taxon>Streptophyta</taxon>
        <taxon>Embryophyta</taxon>
        <taxon>Tracheophyta</taxon>
        <taxon>Spermatophyta</taxon>
        <taxon>Magnoliopsida</taxon>
        <taxon>Liliopsida</taxon>
        <taxon>Poales</taxon>
        <taxon>Poaceae</taxon>
        <taxon>BOP clade</taxon>
        <taxon>Oryzoideae</taxon>
        <taxon>Oryzeae</taxon>
        <taxon>Oryzinae</taxon>
        <taxon>Oryza</taxon>
    </lineage>
</organism>
<dbReference type="AlphaFoldDB" id="A0A0E0A1L9"/>
<reference evidence="1" key="2">
    <citation type="submission" date="2018-05" db="EMBL/GenBank/DDBJ databases">
        <title>OgluRS3 (Oryza glumaepatula Reference Sequence Version 3).</title>
        <authorList>
            <person name="Zhang J."/>
            <person name="Kudrna D."/>
            <person name="Lee S."/>
            <person name="Talag J."/>
            <person name="Welchert J."/>
            <person name="Wing R.A."/>
        </authorList>
    </citation>
    <scope>NUCLEOTIDE SEQUENCE [LARGE SCALE GENOMIC DNA]</scope>
</reference>
<dbReference type="HOGENOM" id="CLU_2254340_0_0_1"/>
<dbReference type="EnsemblPlants" id="OGLUM05G24060.1">
    <property type="protein sequence ID" value="OGLUM05G24060.1"/>
    <property type="gene ID" value="OGLUM05G24060"/>
</dbReference>
<name>A0A0E0A1L9_9ORYZ</name>